<name>A0A9W9NKQ9_PENCI</name>
<sequence length="345" mass="37816">MSDDSSSAPSNSRHWMFAAPEPMFEDKESAALFNAFCNNLYAMDKDTEGQDTEGQDTEGQDTEGQDTEGQDTEDQDTNMLEPVDKSNTSLTQPLNETAPDSYPYPSPHSLSSTPSVQQPGPIIVPGHSPLSEPPPTSSSPSPMHPPQTVPRQKPVYANPVPMHPSQPVPRQMPIYGRQSSSCSQLPHNVCRTSCQETIRIIQQLLEYHHKHCPHHNPMVRATPNGYAPNARTSSQVNIHGTTYHQHQQVQWVPRPAPSVPGPSSSAPALPRAGSMPTQKVFDFAKPQVPANFVANPGNHARWRIEKDGRRTYLNTSKGKQAQCSGKTGKQLRDAVKTAKAVNAKL</sequence>
<dbReference type="AlphaFoldDB" id="A0A9W9NKQ9"/>
<reference evidence="2" key="2">
    <citation type="journal article" date="2023" name="IMA Fungus">
        <title>Comparative genomic study of the Penicillium genus elucidates a diverse pangenome and 15 lateral gene transfer events.</title>
        <authorList>
            <person name="Petersen C."/>
            <person name="Sorensen T."/>
            <person name="Nielsen M.R."/>
            <person name="Sondergaard T.E."/>
            <person name="Sorensen J.L."/>
            <person name="Fitzpatrick D.A."/>
            <person name="Frisvad J.C."/>
            <person name="Nielsen K.L."/>
        </authorList>
    </citation>
    <scope>NUCLEOTIDE SEQUENCE</scope>
    <source>
        <strain evidence="2">IBT 23319</strain>
    </source>
</reference>
<reference evidence="2" key="1">
    <citation type="submission" date="2022-11" db="EMBL/GenBank/DDBJ databases">
        <authorList>
            <person name="Petersen C."/>
        </authorList>
    </citation>
    <scope>NUCLEOTIDE SEQUENCE</scope>
    <source>
        <strain evidence="2">IBT 23319</strain>
    </source>
</reference>
<feature type="region of interest" description="Disordered" evidence="1">
    <location>
        <begin position="255"/>
        <end position="274"/>
    </location>
</feature>
<feature type="compositionally biased region" description="Polar residues" evidence="1">
    <location>
        <begin position="85"/>
        <end position="95"/>
    </location>
</feature>
<comment type="caution">
    <text evidence="2">The sequence shown here is derived from an EMBL/GenBank/DDBJ whole genome shotgun (WGS) entry which is preliminary data.</text>
</comment>
<feature type="compositionally biased region" description="Pro residues" evidence="1">
    <location>
        <begin position="131"/>
        <end position="148"/>
    </location>
</feature>
<dbReference type="EMBL" id="JAPQKT010000009">
    <property type="protein sequence ID" value="KAJ5221707.1"/>
    <property type="molecule type" value="Genomic_DNA"/>
</dbReference>
<protein>
    <submittedName>
        <fullName evidence="2">Uncharacterized protein</fullName>
    </submittedName>
</protein>
<gene>
    <name evidence="2" type="ORF">N7469_010594</name>
</gene>
<feature type="compositionally biased region" description="Low complexity" evidence="1">
    <location>
        <begin position="261"/>
        <end position="274"/>
    </location>
</feature>
<keyword evidence="3" id="KW-1185">Reference proteome</keyword>
<dbReference type="RefSeq" id="XP_056496630.1">
    <property type="nucleotide sequence ID" value="XM_056649499.1"/>
</dbReference>
<evidence type="ECO:0000313" key="3">
    <source>
        <dbReference type="Proteomes" id="UP001147733"/>
    </source>
</evidence>
<feature type="compositionally biased region" description="Low complexity" evidence="1">
    <location>
        <begin position="99"/>
        <end position="115"/>
    </location>
</feature>
<feature type="compositionally biased region" description="Acidic residues" evidence="1">
    <location>
        <begin position="49"/>
        <end position="76"/>
    </location>
</feature>
<dbReference type="OrthoDB" id="4498187at2759"/>
<feature type="region of interest" description="Disordered" evidence="1">
    <location>
        <begin position="44"/>
        <end position="180"/>
    </location>
</feature>
<dbReference type="GeneID" id="81388666"/>
<organism evidence="2 3">
    <name type="scientific">Penicillium citrinum</name>
    <dbReference type="NCBI Taxonomy" id="5077"/>
    <lineage>
        <taxon>Eukaryota</taxon>
        <taxon>Fungi</taxon>
        <taxon>Dikarya</taxon>
        <taxon>Ascomycota</taxon>
        <taxon>Pezizomycotina</taxon>
        <taxon>Eurotiomycetes</taxon>
        <taxon>Eurotiomycetidae</taxon>
        <taxon>Eurotiales</taxon>
        <taxon>Aspergillaceae</taxon>
        <taxon>Penicillium</taxon>
    </lineage>
</organism>
<dbReference type="Proteomes" id="UP001147733">
    <property type="component" value="Unassembled WGS sequence"/>
</dbReference>
<evidence type="ECO:0000256" key="1">
    <source>
        <dbReference type="SAM" id="MobiDB-lite"/>
    </source>
</evidence>
<evidence type="ECO:0000313" key="2">
    <source>
        <dbReference type="EMBL" id="KAJ5221707.1"/>
    </source>
</evidence>
<accession>A0A9W9NKQ9</accession>
<proteinExistence type="predicted"/>